<dbReference type="InterPro" id="IPR008691">
    <property type="entry name" value="LpqH"/>
</dbReference>
<gene>
    <name evidence="6" type="ORF">BST26_13340</name>
</gene>
<evidence type="ECO:0000256" key="1">
    <source>
        <dbReference type="ARBA" id="ARBA00022475"/>
    </source>
</evidence>
<dbReference type="AlphaFoldDB" id="A0A1X0DB18"/>
<organism evidence="6 7">
    <name type="scientific">Mycolicibacterium insubricum</name>
    <dbReference type="NCBI Taxonomy" id="444597"/>
    <lineage>
        <taxon>Bacteria</taxon>
        <taxon>Bacillati</taxon>
        <taxon>Actinomycetota</taxon>
        <taxon>Actinomycetes</taxon>
        <taxon>Mycobacteriales</taxon>
        <taxon>Mycobacteriaceae</taxon>
        <taxon>Mycolicibacterium</taxon>
    </lineage>
</organism>
<accession>A0A1X0DB18</accession>
<evidence type="ECO:0000256" key="2">
    <source>
        <dbReference type="ARBA" id="ARBA00022729"/>
    </source>
</evidence>
<keyword evidence="3" id="KW-0472">Membrane</keyword>
<dbReference type="Proteomes" id="UP000192801">
    <property type="component" value="Unassembled WGS sequence"/>
</dbReference>
<keyword evidence="4" id="KW-0564">Palmitate</keyword>
<comment type="caution">
    <text evidence="6">The sequence shown here is derived from an EMBL/GenBank/DDBJ whole genome shotgun (WGS) entry which is preliminary data.</text>
</comment>
<keyword evidence="1" id="KW-1003">Cell membrane</keyword>
<dbReference type="RefSeq" id="WP_083031561.1">
    <property type="nucleotide sequence ID" value="NZ_AP022618.1"/>
</dbReference>
<evidence type="ECO:0008006" key="8">
    <source>
        <dbReference type="Google" id="ProtNLM"/>
    </source>
</evidence>
<dbReference type="OrthoDB" id="4625136at2"/>
<proteinExistence type="predicted"/>
<keyword evidence="2" id="KW-0732">Signal</keyword>
<evidence type="ECO:0000256" key="5">
    <source>
        <dbReference type="ARBA" id="ARBA00023288"/>
    </source>
</evidence>
<dbReference type="EMBL" id="MVHS01000031">
    <property type="protein sequence ID" value="ORA69567.1"/>
    <property type="molecule type" value="Genomic_DNA"/>
</dbReference>
<dbReference type="Pfam" id="PF05481">
    <property type="entry name" value="Myco_19_kDa"/>
    <property type="match status" value="1"/>
</dbReference>
<dbReference type="GO" id="GO:0016020">
    <property type="term" value="C:membrane"/>
    <property type="evidence" value="ECO:0007669"/>
    <property type="project" value="InterPro"/>
</dbReference>
<evidence type="ECO:0000313" key="7">
    <source>
        <dbReference type="Proteomes" id="UP000192801"/>
    </source>
</evidence>
<protein>
    <recommendedName>
        <fullName evidence="8">Lipoprotein LpqH</fullName>
    </recommendedName>
</protein>
<keyword evidence="7" id="KW-1185">Reference proteome</keyword>
<keyword evidence="5" id="KW-0449">Lipoprotein</keyword>
<reference evidence="6 7" key="1">
    <citation type="submission" date="2016-12" db="EMBL/GenBank/DDBJ databases">
        <title>The new phylogeny of genus Mycobacterium.</title>
        <authorList>
            <person name="Tortoli E."/>
            <person name="Trovato A."/>
            <person name="Cirillo D.M."/>
        </authorList>
    </citation>
    <scope>NUCLEOTIDE SEQUENCE [LARGE SCALE GENOMIC DNA]</scope>
    <source>
        <strain evidence="6 7">DSM 45130</strain>
    </source>
</reference>
<sequence>MKNVVTAAAVCAAGMLTVVGCSNSESGSTGSGTLRLGDTDLGKVTAVTCDTTDNLTTLTIETGDNTGEKAVKKSVVKLSAEGTPTVMSVRIGEVGTTEPALLYSSAAAEDPPTATHQGNQYTVRGTGLGTTAGDPNRPVNTAFDIDVHCP</sequence>
<evidence type="ECO:0000256" key="4">
    <source>
        <dbReference type="ARBA" id="ARBA00023139"/>
    </source>
</evidence>
<evidence type="ECO:0000256" key="3">
    <source>
        <dbReference type="ARBA" id="ARBA00023136"/>
    </source>
</evidence>
<dbReference type="PROSITE" id="PS51257">
    <property type="entry name" value="PROKAR_LIPOPROTEIN"/>
    <property type="match status" value="1"/>
</dbReference>
<evidence type="ECO:0000313" key="6">
    <source>
        <dbReference type="EMBL" id="ORA69567.1"/>
    </source>
</evidence>
<name>A0A1X0DB18_9MYCO</name>